<dbReference type="AlphaFoldDB" id="A0A0R1WEQ6"/>
<dbReference type="Proteomes" id="UP000051820">
    <property type="component" value="Unassembled WGS sequence"/>
</dbReference>
<dbReference type="GO" id="GO:0017057">
    <property type="term" value="F:6-phosphogluconolactonase activity"/>
    <property type="evidence" value="ECO:0007669"/>
    <property type="project" value="TreeGrafter"/>
</dbReference>
<keyword evidence="3" id="KW-1185">Reference proteome</keyword>
<dbReference type="OrthoDB" id="9790815at2"/>
<comment type="caution">
    <text evidence="2">The sequence shown here is derived from an EMBL/GenBank/DDBJ whole genome shotgun (WGS) entry which is preliminary data.</text>
</comment>
<accession>A0A0R1WEQ6</accession>
<dbReference type="EMBL" id="AZGF01000007">
    <property type="protein sequence ID" value="KRM12572.1"/>
    <property type="molecule type" value="Genomic_DNA"/>
</dbReference>
<dbReference type="STRING" id="1423807.FD16_GL002324"/>
<dbReference type="RefSeq" id="WP_010622443.1">
    <property type="nucleotide sequence ID" value="NZ_AZGF01000007.1"/>
</dbReference>
<dbReference type="SUPFAM" id="SSF51004">
    <property type="entry name" value="C-terminal (heme d1) domain of cytochrome cd1-nitrite reductase"/>
    <property type="match status" value="1"/>
</dbReference>
<dbReference type="InterPro" id="IPR050282">
    <property type="entry name" value="Cycloisomerase_2"/>
</dbReference>
<dbReference type="InterPro" id="IPR015943">
    <property type="entry name" value="WD40/YVTN_repeat-like_dom_sf"/>
</dbReference>
<sequence>MTEKFLVGTYTKKSSQGIYSLTLDTNSKELTNIEPIIEAGSPTYLGISNANRCYCVDKVGNQGGVSSFDLNATPASKINQILSNGSAPAYIGIDEKRQLVYAGNYHLSTVTVFKIQSDGSLLQTDKVTHQGLTGPKPEQDEPHVHYCDLTPDNRLVVCDLGMDLTFIYDVSNDGKLIAKSRYQSEAGFGPRHIVFHPNGKIAYLVGELGSKIEVLKYNDSNAQFTKLQTISTIPEDWTTHNGAAAIHISNDGKFVYASNRGQNALVVFEVQSDFTIKLVQTISTEGDFPRDFELSQNEDFVICANQNTDNLTLYERNTMDGTLSVVQKNVACPEGVCIKKWLLAN</sequence>
<dbReference type="PANTHER" id="PTHR30344">
    <property type="entry name" value="6-PHOSPHOGLUCONOLACTONASE-RELATED"/>
    <property type="match status" value="1"/>
</dbReference>
<evidence type="ECO:0000256" key="1">
    <source>
        <dbReference type="ARBA" id="ARBA00005564"/>
    </source>
</evidence>
<comment type="similarity">
    <text evidence="1">Belongs to the cycloisomerase 2 family.</text>
</comment>
<evidence type="ECO:0000313" key="2">
    <source>
        <dbReference type="EMBL" id="KRM12572.1"/>
    </source>
</evidence>
<protein>
    <submittedName>
        <fullName evidence="2">6-phosphogluconolactonase</fullName>
    </submittedName>
</protein>
<dbReference type="GO" id="GO:0005829">
    <property type="term" value="C:cytosol"/>
    <property type="evidence" value="ECO:0007669"/>
    <property type="project" value="TreeGrafter"/>
</dbReference>
<dbReference type="PANTHER" id="PTHR30344:SF1">
    <property type="entry name" value="6-PHOSPHOGLUCONOLACTONASE"/>
    <property type="match status" value="1"/>
</dbReference>
<dbReference type="PATRIC" id="fig|1423807.3.peg.2391"/>
<organism evidence="2 3">
    <name type="scientific">Paucilactobacillus suebicus DSM 5007 = KCTC 3549</name>
    <dbReference type="NCBI Taxonomy" id="1423807"/>
    <lineage>
        <taxon>Bacteria</taxon>
        <taxon>Bacillati</taxon>
        <taxon>Bacillota</taxon>
        <taxon>Bacilli</taxon>
        <taxon>Lactobacillales</taxon>
        <taxon>Lactobacillaceae</taxon>
        <taxon>Paucilactobacillus</taxon>
    </lineage>
</organism>
<evidence type="ECO:0000313" key="3">
    <source>
        <dbReference type="Proteomes" id="UP000051820"/>
    </source>
</evidence>
<gene>
    <name evidence="2" type="ORF">FD16_GL002324</name>
</gene>
<dbReference type="InterPro" id="IPR011048">
    <property type="entry name" value="Haem_d1_sf"/>
</dbReference>
<dbReference type="Gene3D" id="2.130.10.10">
    <property type="entry name" value="YVTN repeat-like/Quinoprotein amine dehydrogenase"/>
    <property type="match status" value="1"/>
</dbReference>
<name>A0A0R1WEQ6_9LACO</name>
<dbReference type="InterPro" id="IPR019405">
    <property type="entry name" value="Lactonase_7-beta_prop"/>
</dbReference>
<dbReference type="Pfam" id="PF10282">
    <property type="entry name" value="Lactonase"/>
    <property type="match status" value="1"/>
</dbReference>
<reference evidence="2 3" key="1">
    <citation type="journal article" date="2015" name="Genome Announc.">
        <title>Expanding the biotechnology potential of lactobacilli through comparative genomics of 213 strains and associated genera.</title>
        <authorList>
            <person name="Sun Z."/>
            <person name="Harris H.M."/>
            <person name="McCann A."/>
            <person name="Guo C."/>
            <person name="Argimon S."/>
            <person name="Zhang W."/>
            <person name="Yang X."/>
            <person name="Jeffery I.B."/>
            <person name="Cooney J.C."/>
            <person name="Kagawa T.F."/>
            <person name="Liu W."/>
            <person name="Song Y."/>
            <person name="Salvetti E."/>
            <person name="Wrobel A."/>
            <person name="Rasinkangas P."/>
            <person name="Parkhill J."/>
            <person name="Rea M.C."/>
            <person name="O'Sullivan O."/>
            <person name="Ritari J."/>
            <person name="Douillard F.P."/>
            <person name="Paul Ross R."/>
            <person name="Yang R."/>
            <person name="Briner A.E."/>
            <person name="Felis G.E."/>
            <person name="de Vos W.M."/>
            <person name="Barrangou R."/>
            <person name="Klaenhammer T.R."/>
            <person name="Caufield P.W."/>
            <person name="Cui Y."/>
            <person name="Zhang H."/>
            <person name="O'Toole P.W."/>
        </authorList>
    </citation>
    <scope>NUCLEOTIDE SEQUENCE [LARGE SCALE GENOMIC DNA]</scope>
    <source>
        <strain evidence="2 3">DSM 5007</strain>
    </source>
</reference>
<proteinExistence type="inferred from homology"/>
<dbReference type="eggNOG" id="COG2706">
    <property type="taxonomic scope" value="Bacteria"/>
</dbReference>